<dbReference type="Gene3D" id="1.10.720.30">
    <property type="entry name" value="SAP domain"/>
    <property type="match status" value="1"/>
</dbReference>
<evidence type="ECO:0000256" key="12">
    <source>
        <dbReference type="ARBA" id="ARBA00083458"/>
    </source>
</evidence>
<dbReference type="Proteomes" id="UP001327560">
    <property type="component" value="Chromosome 8"/>
</dbReference>
<evidence type="ECO:0000256" key="2">
    <source>
        <dbReference type="ARBA" id="ARBA00004718"/>
    </source>
</evidence>
<dbReference type="GO" id="GO:0016925">
    <property type="term" value="P:protein sumoylation"/>
    <property type="evidence" value="ECO:0007669"/>
    <property type="project" value="TreeGrafter"/>
</dbReference>
<dbReference type="PROSITE" id="PS01359">
    <property type="entry name" value="ZF_PHD_1"/>
    <property type="match status" value="1"/>
</dbReference>
<dbReference type="FunFam" id="1.10.720.30:FF:000014">
    <property type="entry name" value="E3 SUMO-protein ligase SIZ1"/>
    <property type="match status" value="1"/>
</dbReference>
<dbReference type="InterPro" id="IPR019786">
    <property type="entry name" value="Zinc_finger_PHD-type_CS"/>
</dbReference>
<evidence type="ECO:0000256" key="13">
    <source>
        <dbReference type="PROSITE-ProRule" id="PRU00452"/>
    </source>
</evidence>
<proteinExistence type="inferred from homology"/>
<keyword evidence="8" id="KW-0862">Zinc</keyword>
<dbReference type="EMBL" id="CP136897">
    <property type="protein sequence ID" value="WOL16272.1"/>
    <property type="molecule type" value="Genomic_DNA"/>
</dbReference>
<keyword evidence="6 13" id="KW-0863">Zinc-finger</keyword>
<dbReference type="GO" id="GO:0008270">
    <property type="term" value="F:zinc ion binding"/>
    <property type="evidence" value="ECO:0007669"/>
    <property type="project" value="UniProtKB-KW"/>
</dbReference>
<sequence>MDLISSCKDKLAYFRIKELKDVLTQLGVPKQGRKQDLVDRILQLLLDDQVLKLQVWGKRNPFRNDEIAKIIDDTYRKMQVTGAMDLASKSSNVADLNQVKPKDEIDDYHLEMTIQCPCKNSLDSDSTIQCEEPQCQVWQHIGCVIIPERPLEGASPELPPHFYCELCRINKADPFWVTLGHPLLPAKLTSSVVSGDGTITVQNMERTFQLSRANKEMLQRSECDLQVWCLLLNDKVSFRMQWPQYAELQVNGVAVRVVTRAGSQLLGINGRDDGSLINTCSKEGINKISLSWRDTRVFCFGIRLARKRSVQQVLNLVPKEADGEHFEDALARVCRCIGGGAATENAADDDSDLEVVADSVTVNLRCPMSGSRMKIASRFKPCVHMGCFDLHSFVELNERSRKWQCPICLKNYSLENIIIDPYFNRITSLLQNCGEDVNEIDVKPDGSWRAKIENEYSNLSKWHRPDGTLCADTYTDVNTDSGKLKLVKQEGSSEGHTSLKLKRNREGVWEVSKPENMCRPSSHSHVLTKHEDHCQLLPMNSSTNGNYRDVEDQSVNGEAPEQYFDLSLSNGHDLDSLAINFDPTYCVEDRAPSSNNPDVIVLSDSDDEDNPTPISPETVYDPHPAPGGEIAFSVNPGVSDRFTEDAGLGTSGASGLGLFENHSDDFEMSVWPMQTCPQSSPGFQLFGANTEVQVPLVDTHNSFGSTLDGYGLASNGGLRDGSQIHEFSACNSSSEIHGSLVDNPLAFQSDDPSLQIFLPSQPAGIPLQSNLSDRPEVPNGVSSDDWISLTLAAGGDNSESGPVNRPRSRQQFQPKETRVEPPDETASLVLSMNDKRVNKANTKNQRFDDPLSQHPRQPRSVRPRFHLFIDCDSD</sequence>
<evidence type="ECO:0000259" key="15">
    <source>
        <dbReference type="PROSITE" id="PS50800"/>
    </source>
</evidence>
<dbReference type="InterPro" id="IPR031141">
    <property type="entry name" value="SIZ1/2_SP-RING"/>
</dbReference>
<dbReference type="GO" id="GO:0000785">
    <property type="term" value="C:chromatin"/>
    <property type="evidence" value="ECO:0007669"/>
    <property type="project" value="TreeGrafter"/>
</dbReference>
<dbReference type="FunFam" id="3.30.40.10:FF:000241">
    <property type="entry name" value="E3 SUMO-protein ligase SIZ2"/>
    <property type="match status" value="1"/>
</dbReference>
<keyword evidence="5" id="KW-0479">Metal-binding</keyword>
<dbReference type="PROSITE" id="PS50800">
    <property type="entry name" value="SAP"/>
    <property type="match status" value="1"/>
</dbReference>
<accession>A0AAQ3KWC3</accession>
<dbReference type="PANTHER" id="PTHR10782">
    <property type="entry name" value="ZINC FINGER MIZ DOMAIN-CONTAINING PROTEIN"/>
    <property type="match status" value="1"/>
</dbReference>
<keyword evidence="4" id="KW-0808">Transferase</keyword>
<dbReference type="CDD" id="cd15570">
    <property type="entry name" value="PHD_Bye1p_SIZ1_like"/>
    <property type="match status" value="1"/>
</dbReference>
<organism evidence="17 18">
    <name type="scientific">Canna indica</name>
    <name type="common">Indian-shot</name>
    <dbReference type="NCBI Taxonomy" id="4628"/>
    <lineage>
        <taxon>Eukaryota</taxon>
        <taxon>Viridiplantae</taxon>
        <taxon>Streptophyta</taxon>
        <taxon>Embryophyta</taxon>
        <taxon>Tracheophyta</taxon>
        <taxon>Spermatophyta</taxon>
        <taxon>Magnoliopsida</taxon>
        <taxon>Liliopsida</taxon>
        <taxon>Zingiberales</taxon>
        <taxon>Cannaceae</taxon>
        <taxon>Canna</taxon>
    </lineage>
</organism>
<feature type="region of interest" description="Disordered" evidence="14">
    <location>
        <begin position="791"/>
        <end position="824"/>
    </location>
</feature>
<comment type="pathway">
    <text evidence="2">Protein modification; protein sumoylation.</text>
</comment>
<dbReference type="InterPro" id="IPR036361">
    <property type="entry name" value="SAP_dom_sf"/>
</dbReference>
<dbReference type="InterPro" id="IPR001965">
    <property type="entry name" value="Znf_PHD"/>
</dbReference>
<evidence type="ECO:0000256" key="4">
    <source>
        <dbReference type="ARBA" id="ARBA00022679"/>
    </source>
</evidence>
<evidence type="ECO:0000256" key="8">
    <source>
        <dbReference type="ARBA" id="ARBA00022833"/>
    </source>
</evidence>
<keyword evidence="9" id="KW-0539">Nucleus</keyword>
<dbReference type="GO" id="GO:0061665">
    <property type="term" value="F:SUMO ligase activity"/>
    <property type="evidence" value="ECO:0007669"/>
    <property type="project" value="TreeGrafter"/>
</dbReference>
<dbReference type="Gene3D" id="3.30.40.10">
    <property type="entry name" value="Zinc/RING finger domain, C3HC4 (zinc finger)"/>
    <property type="match status" value="2"/>
</dbReference>
<evidence type="ECO:0000313" key="17">
    <source>
        <dbReference type="EMBL" id="WOL16272.1"/>
    </source>
</evidence>
<evidence type="ECO:0000256" key="9">
    <source>
        <dbReference type="ARBA" id="ARBA00023242"/>
    </source>
</evidence>
<protein>
    <recommendedName>
        <fullName evidence="11">E3 SUMO-protein ligase SIZ1</fullName>
    </recommendedName>
    <alternativeName>
        <fullName evidence="12">E3 SUMO-protein transferase SIZ1</fullName>
    </alternativeName>
</protein>
<comment type="function">
    <text evidence="10">Probable SUMO E3 ligase that may regulate Pi starvation responses.</text>
</comment>
<dbReference type="Pfam" id="PF02037">
    <property type="entry name" value="SAP"/>
    <property type="match status" value="1"/>
</dbReference>
<dbReference type="InterPro" id="IPR013083">
    <property type="entry name" value="Znf_RING/FYVE/PHD"/>
</dbReference>
<dbReference type="SMART" id="SM00249">
    <property type="entry name" value="PHD"/>
    <property type="match status" value="1"/>
</dbReference>
<evidence type="ECO:0000256" key="5">
    <source>
        <dbReference type="ARBA" id="ARBA00022723"/>
    </source>
</evidence>
<feature type="region of interest" description="Disordered" evidence="14">
    <location>
        <begin position="837"/>
        <end position="864"/>
    </location>
</feature>
<dbReference type="PROSITE" id="PS51044">
    <property type="entry name" value="ZF_SP_RING"/>
    <property type="match status" value="1"/>
</dbReference>
<dbReference type="InterPro" id="IPR004181">
    <property type="entry name" value="Znf_MIZ"/>
</dbReference>
<evidence type="ECO:0000256" key="3">
    <source>
        <dbReference type="ARBA" id="ARBA00005383"/>
    </source>
</evidence>
<keyword evidence="7" id="KW-0833">Ubl conjugation pathway</keyword>
<dbReference type="CDD" id="cd16792">
    <property type="entry name" value="SP-RING_Siz-like"/>
    <property type="match status" value="1"/>
</dbReference>
<dbReference type="GO" id="GO:0016874">
    <property type="term" value="F:ligase activity"/>
    <property type="evidence" value="ECO:0007669"/>
    <property type="project" value="UniProtKB-KW"/>
</dbReference>
<name>A0AAQ3KWC3_9LILI</name>
<evidence type="ECO:0000256" key="11">
    <source>
        <dbReference type="ARBA" id="ARBA00068604"/>
    </source>
</evidence>
<dbReference type="GO" id="GO:0005634">
    <property type="term" value="C:nucleus"/>
    <property type="evidence" value="ECO:0007669"/>
    <property type="project" value="UniProtKB-SubCell"/>
</dbReference>
<dbReference type="InterPro" id="IPR003034">
    <property type="entry name" value="SAP_dom"/>
</dbReference>
<gene>
    <name evidence="17" type="ORF">Cni_G25059</name>
</gene>
<comment type="subcellular location">
    <subcellularLocation>
        <location evidence="1">Nucleus</location>
    </subcellularLocation>
</comment>
<feature type="domain" description="SP-RING-type" evidence="16">
    <location>
        <begin position="349"/>
        <end position="432"/>
    </location>
</feature>
<dbReference type="SUPFAM" id="SSF57903">
    <property type="entry name" value="FYVE/PHD zinc finger"/>
    <property type="match status" value="1"/>
</dbReference>
<evidence type="ECO:0000256" key="7">
    <source>
        <dbReference type="ARBA" id="ARBA00022786"/>
    </source>
</evidence>
<comment type="similarity">
    <text evidence="3">Belongs to the PIAS family.</text>
</comment>
<feature type="domain" description="SAP" evidence="15">
    <location>
        <begin position="11"/>
        <end position="45"/>
    </location>
</feature>
<evidence type="ECO:0000256" key="6">
    <source>
        <dbReference type="ARBA" id="ARBA00022771"/>
    </source>
</evidence>
<evidence type="ECO:0000313" key="18">
    <source>
        <dbReference type="Proteomes" id="UP001327560"/>
    </source>
</evidence>
<dbReference type="AlphaFoldDB" id="A0AAQ3KWC3"/>
<dbReference type="Pfam" id="PF02891">
    <property type="entry name" value="zf-MIZ"/>
    <property type="match status" value="1"/>
</dbReference>
<dbReference type="SMART" id="SM00513">
    <property type="entry name" value="SAP"/>
    <property type="match status" value="1"/>
</dbReference>
<dbReference type="SUPFAM" id="SSF68906">
    <property type="entry name" value="SAP domain"/>
    <property type="match status" value="1"/>
</dbReference>
<reference evidence="17 18" key="1">
    <citation type="submission" date="2023-10" db="EMBL/GenBank/DDBJ databases">
        <title>Chromosome-scale genome assembly provides insights into flower coloration mechanisms of Canna indica.</title>
        <authorList>
            <person name="Li C."/>
        </authorList>
    </citation>
    <scope>NUCLEOTIDE SEQUENCE [LARGE SCALE GENOMIC DNA]</scope>
    <source>
        <tissue evidence="17">Flower</tissue>
    </source>
</reference>
<dbReference type="InterPro" id="IPR011011">
    <property type="entry name" value="Znf_FYVE_PHD"/>
</dbReference>
<keyword evidence="18" id="KW-1185">Reference proteome</keyword>
<feature type="region of interest" description="Disordered" evidence="14">
    <location>
        <begin position="604"/>
        <end position="628"/>
    </location>
</feature>
<dbReference type="PANTHER" id="PTHR10782:SF102">
    <property type="entry name" value="E3 SUMO-PROTEIN LIGASE SIZ1"/>
    <property type="match status" value="1"/>
</dbReference>
<evidence type="ECO:0000256" key="10">
    <source>
        <dbReference type="ARBA" id="ARBA00059134"/>
    </source>
</evidence>
<keyword evidence="17" id="KW-0436">Ligase</keyword>
<evidence type="ECO:0000259" key="16">
    <source>
        <dbReference type="PROSITE" id="PS51044"/>
    </source>
</evidence>
<evidence type="ECO:0000256" key="1">
    <source>
        <dbReference type="ARBA" id="ARBA00004123"/>
    </source>
</evidence>
<evidence type="ECO:0000256" key="14">
    <source>
        <dbReference type="SAM" id="MobiDB-lite"/>
    </source>
</evidence>